<dbReference type="Gene3D" id="3.30.40.10">
    <property type="entry name" value="Zinc/RING finger domain, C3HC4 (zinc finger)"/>
    <property type="match status" value="1"/>
</dbReference>
<dbReference type="PANTHER" id="PTHR14991:SF0">
    <property type="entry name" value="RING FINGER PROTEIN 32"/>
    <property type="match status" value="1"/>
</dbReference>
<dbReference type="AlphaFoldDB" id="A0A504YM33"/>
<dbReference type="GO" id="GO:0008270">
    <property type="term" value="F:zinc ion binding"/>
    <property type="evidence" value="ECO:0007669"/>
    <property type="project" value="UniProtKB-KW"/>
</dbReference>
<dbReference type="PROSITE" id="PS50089">
    <property type="entry name" value="ZF_RING_2"/>
    <property type="match status" value="1"/>
</dbReference>
<gene>
    <name evidence="5" type="ORF">FGIG_09055</name>
</gene>
<dbReference type="STRING" id="46835.A0A504YM33"/>
<dbReference type="InterPro" id="IPR042862">
    <property type="entry name" value="RNF32"/>
</dbReference>
<keyword evidence="2" id="KW-0862">Zinc</keyword>
<comment type="caution">
    <text evidence="5">The sequence shown here is derived from an EMBL/GenBank/DDBJ whole genome shotgun (WGS) entry which is preliminary data.</text>
</comment>
<evidence type="ECO:0000256" key="3">
    <source>
        <dbReference type="PROSITE-ProRule" id="PRU00175"/>
    </source>
</evidence>
<name>A0A504YM33_FASGI</name>
<organism evidence="5 6">
    <name type="scientific">Fasciola gigantica</name>
    <name type="common">Giant liver fluke</name>
    <dbReference type="NCBI Taxonomy" id="46835"/>
    <lineage>
        <taxon>Eukaryota</taxon>
        <taxon>Metazoa</taxon>
        <taxon>Spiralia</taxon>
        <taxon>Lophotrochozoa</taxon>
        <taxon>Platyhelminthes</taxon>
        <taxon>Trematoda</taxon>
        <taxon>Digenea</taxon>
        <taxon>Plagiorchiida</taxon>
        <taxon>Echinostomata</taxon>
        <taxon>Echinostomatoidea</taxon>
        <taxon>Fasciolidae</taxon>
        <taxon>Fasciola</taxon>
    </lineage>
</organism>
<sequence length="191" mass="21984">MRCVGYKQKERVIKIRHQHHSLAKHLGLIGEACGCDSVLSESQWSRAKSECIQRKGHFGPCPICLEDFGLQSVVLLSCTHLLHKTCLRSFENFCNKYCCPVCRQNYHEKRVVFFTQDAFYQMAATRTLFKCPNLSGQEPRNTVKLTFVFKMSFEKTYYGVPPTEPQAEYKRPGVPIPIENYAQKCATKHLV</sequence>
<keyword evidence="1 3" id="KW-0479">Metal-binding</keyword>
<dbReference type="SUPFAM" id="SSF57850">
    <property type="entry name" value="RING/U-box"/>
    <property type="match status" value="1"/>
</dbReference>
<evidence type="ECO:0000313" key="5">
    <source>
        <dbReference type="EMBL" id="TPP62334.1"/>
    </source>
</evidence>
<dbReference type="InterPro" id="IPR001841">
    <property type="entry name" value="Znf_RING"/>
</dbReference>
<feature type="domain" description="RING-type" evidence="4">
    <location>
        <begin position="61"/>
        <end position="103"/>
    </location>
</feature>
<dbReference type="Proteomes" id="UP000316759">
    <property type="component" value="Unassembled WGS sequence"/>
</dbReference>
<protein>
    <recommendedName>
        <fullName evidence="4">RING-type domain-containing protein</fullName>
    </recommendedName>
</protein>
<accession>A0A504YM33</accession>
<dbReference type="PANTHER" id="PTHR14991">
    <property type="entry name" value="RING FINGER PROTEIN 32"/>
    <property type="match status" value="1"/>
</dbReference>
<keyword evidence="6" id="KW-1185">Reference proteome</keyword>
<proteinExistence type="predicted"/>
<evidence type="ECO:0000259" key="4">
    <source>
        <dbReference type="PROSITE" id="PS50089"/>
    </source>
</evidence>
<reference evidence="5 6" key="1">
    <citation type="submission" date="2019-04" db="EMBL/GenBank/DDBJ databases">
        <title>Annotation for the trematode Fasciola gigantica.</title>
        <authorList>
            <person name="Choi Y.-J."/>
        </authorList>
    </citation>
    <scope>NUCLEOTIDE SEQUENCE [LARGE SCALE GENOMIC DNA]</scope>
    <source>
        <strain evidence="5">Uganda_cow_1</strain>
    </source>
</reference>
<dbReference type="Pfam" id="PF13639">
    <property type="entry name" value="zf-RING_2"/>
    <property type="match status" value="1"/>
</dbReference>
<keyword evidence="1 3" id="KW-0863">Zinc-finger</keyword>
<dbReference type="EMBL" id="SUNJ01006985">
    <property type="protein sequence ID" value="TPP62334.1"/>
    <property type="molecule type" value="Genomic_DNA"/>
</dbReference>
<dbReference type="InterPro" id="IPR013083">
    <property type="entry name" value="Znf_RING/FYVE/PHD"/>
</dbReference>
<evidence type="ECO:0000256" key="1">
    <source>
        <dbReference type="ARBA" id="ARBA00022771"/>
    </source>
</evidence>
<evidence type="ECO:0000256" key="2">
    <source>
        <dbReference type="ARBA" id="ARBA00022833"/>
    </source>
</evidence>
<dbReference type="OrthoDB" id="8062037at2759"/>
<dbReference type="SMART" id="SM00184">
    <property type="entry name" value="RING"/>
    <property type="match status" value="1"/>
</dbReference>
<evidence type="ECO:0000313" key="6">
    <source>
        <dbReference type="Proteomes" id="UP000316759"/>
    </source>
</evidence>